<dbReference type="AlphaFoldDB" id="A0A392TMQ0"/>
<comment type="caution">
    <text evidence="1">The sequence shown here is derived from an EMBL/GenBank/DDBJ whole genome shotgun (WGS) entry which is preliminary data.</text>
</comment>
<evidence type="ECO:0000313" key="1">
    <source>
        <dbReference type="EMBL" id="MCI61420.1"/>
    </source>
</evidence>
<proteinExistence type="predicted"/>
<name>A0A392TMQ0_9FABA</name>
<reference evidence="1 2" key="1">
    <citation type="journal article" date="2018" name="Front. Plant Sci.">
        <title>Red Clover (Trifolium pratense) and Zigzag Clover (T. medium) - A Picture of Genomic Similarities and Differences.</title>
        <authorList>
            <person name="Dluhosova J."/>
            <person name="Istvanek J."/>
            <person name="Nedelnik J."/>
            <person name="Repkova J."/>
        </authorList>
    </citation>
    <scope>NUCLEOTIDE SEQUENCE [LARGE SCALE GENOMIC DNA]</scope>
    <source>
        <strain evidence="2">cv. 10/8</strain>
        <tissue evidence="1">Leaf</tissue>
    </source>
</reference>
<keyword evidence="2" id="KW-1185">Reference proteome</keyword>
<protein>
    <submittedName>
        <fullName evidence="1">Uncharacterized protein</fullName>
    </submittedName>
</protein>
<feature type="non-terminal residue" evidence="1">
    <location>
        <position position="26"/>
    </location>
</feature>
<sequence length="26" mass="2955">MCFALKTEAMGGRLLTERRKTLVTEV</sequence>
<dbReference type="Proteomes" id="UP000265520">
    <property type="component" value="Unassembled WGS sequence"/>
</dbReference>
<evidence type="ECO:0000313" key="2">
    <source>
        <dbReference type="Proteomes" id="UP000265520"/>
    </source>
</evidence>
<dbReference type="EMBL" id="LXQA010599675">
    <property type="protein sequence ID" value="MCI61420.1"/>
    <property type="molecule type" value="Genomic_DNA"/>
</dbReference>
<accession>A0A392TMQ0</accession>
<organism evidence="1 2">
    <name type="scientific">Trifolium medium</name>
    <dbReference type="NCBI Taxonomy" id="97028"/>
    <lineage>
        <taxon>Eukaryota</taxon>
        <taxon>Viridiplantae</taxon>
        <taxon>Streptophyta</taxon>
        <taxon>Embryophyta</taxon>
        <taxon>Tracheophyta</taxon>
        <taxon>Spermatophyta</taxon>
        <taxon>Magnoliopsida</taxon>
        <taxon>eudicotyledons</taxon>
        <taxon>Gunneridae</taxon>
        <taxon>Pentapetalae</taxon>
        <taxon>rosids</taxon>
        <taxon>fabids</taxon>
        <taxon>Fabales</taxon>
        <taxon>Fabaceae</taxon>
        <taxon>Papilionoideae</taxon>
        <taxon>50 kb inversion clade</taxon>
        <taxon>NPAAA clade</taxon>
        <taxon>Hologalegina</taxon>
        <taxon>IRL clade</taxon>
        <taxon>Trifolieae</taxon>
        <taxon>Trifolium</taxon>
    </lineage>
</organism>